<accession>A0AAV4BHC2</accession>
<organism evidence="2 3">
    <name type="scientific">Plakobranchus ocellatus</name>
    <dbReference type="NCBI Taxonomy" id="259542"/>
    <lineage>
        <taxon>Eukaryota</taxon>
        <taxon>Metazoa</taxon>
        <taxon>Spiralia</taxon>
        <taxon>Lophotrochozoa</taxon>
        <taxon>Mollusca</taxon>
        <taxon>Gastropoda</taxon>
        <taxon>Heterobranchia</taxon>
        <taxon>Euthyneura</taxon>
        <taxon>Panpulmonata</taxon>
        <taxon>Sacoglossa</taxon>
        <taxon>Placobranchoidea</taxon>
        <taxon>Plakobranchidae</taxon>
        <taxon>Plakobranchus</taxon>
    </lineage>
</organism>
<feature type="region of interest" description="Disordered" evidence="1">
    <location>
        <begin position="59"/>
        <end position="95"/>
    </location>
</feature>
<protein>
    <submittedName>
        <fullName evidence="2">Uncharacterized protein</fullName>
    </submittedName>
</protein>
<keyword evidence="3" id="KW-1185">Reference proteome</keyword>
<name>A0AAV4BHC2_9GAST</name>
<evidence type="ECO:0000313" key="2">
    <source>
        <dbReference type="EMBL" id="GFO18998.1"/>
    </source>
</evidence>
<gene>
    <name evidence="2" type="ORF">PoB_004550300</name>
</gene>
<feature type="compositionally biased region" description="Basic and acidic residues" evidence="1">
    <location>
        <begin position="73"/>
        <end position="95"/>
    </location>
</feature>
<evidence type="ECO:0000313" key="3">
    <source>
        <dbReference type="Proteomes" id="UP000735302"/>
    </source>
</evidence>
<evidence type="ECO:0000256" key="1">
    <source>
        <dbReference type="SAM" id="MobiDB-lite"/>
    </source>
</evidence>
<dbReference type="Proteomes" id="UP000735302">
    <property type="component" value="Unassembled WGS sequence"/>
</dbReference>
<reference evidence="2 3" key="1">
    <citation type="journal article" date="2021" name="Elife">
        <title>Chloroplast acquisition without the gene transfer in kleptoplastic sea slugs, Plakobranchus ocellatus.</title>
        <authorList>
            <person name="Maeda T."/>
            <person name="Takahashi S."/>
            <person name="Yoshida T."/>
            <person name="Shimamura S."/>
            <person name="Takaki Y."/>
            <person name="Nagai Y."/>
            <person name="Toyoda A."/>
            <person name="Suzuki Y."/>
            <person name="Arimoto A."/>
            <person name="Ishii H."/>
            <person name="Satoh N."/>
            <person name="Nishiyama T."/>
            <person name="Hasebe M."/>
            <person name="Maruyama T."/>
            <person name="Minagawa J."/>
            <person name="Obokata J."/>
            <person name="Shigenobu S."/>
        </authorList>
    </citation>
    <scope>NUCLEOTIDE SEQUENCE [LARGE SCALE GENOMIC DNA]</scope>
</reference>
<proteinExistence type="predicted"/>
<dbReference type="EMBL" id="BLXT01004995">
    <property type="protein sequence ID" value="GFO18998.1"/>
    <property type="molecule type" value="Genomic_DNA"/>
</dbReference>
<sequence>MQLLTHDNRSISLLTLSSPVLFPEIGDICDTLTGSGLSDDKTGLLIFYESLPVSIEAKKREKGGGGIGVSGRGGEREEEGRGQAKKLEVIEESRE</sequence>
<comment type="caution">
    <text evidence="2">The sequence shown here is derived from an EMBL/GenBank/DDBJ whole genome shotgun (WGS) entry which is preliminary data.</text>
</comment>
<dbReference type="AlphaFoldDB" id="A0AAV4BHC2"/>